<keyword evidence="5" id="KW-0326">Glycosidase</keyword>
<evidence type="ECO:0000256" key="2">
    <source>
        <dbReference type="ARBA" id="ARBA00009902"/>
    </source>
</evidence>
<dbReference type="InterPro" id="IPR023296">
    <property type="entry name" value="Glyco_hydro_beta-prop_sf"/>
</dbReference>
<dbReference type="Pfam" id="PF09479">
    <property type="entry name" value="Flg_new"/>
    <property type="match status" value="1"/>
</dbReference>
<accession>A0A9D1V6U7</accession>
<dbReference type="Proteomes" id="UP000824204">
    <property type="component" value="Unassembled WGS sequence"/>
</dbReference>
<feature type="chain" id="PRO_5038866514" description="beta-fructofuranosidase" evidence="6">
    <location>
        <begin position="24"/>
        <end position="587"/>
    </location>
</feature>
<dbReference type="GO" id="GO:0005975">
    <property type="term" value="P:carbohydrate metabolic process"/>
    <property type="evidence" value="ECO:0007669"/>
    <property type="project" value="InterPro"/>
</dbReference>
<reference evidence="8" key="2">
    <citation type="submission" date="2021-04" db="EMBL/GenBank/DDBJ databases">
        <authorList>
            <person name="Gilroy R."/>
        </authorList>
    </citation>
    <scope>NUCLEOTIDE SEQUENCE</scope>
    <source>
        <strain evidence="8">811</strain>
    </source>
</reference>
<evidence type="ECO:0000313" key="8">
    <source>
        <dbReference type="EMBL" id="HIX07008.1"/>
    </source>
</evidence>
<dbReference type="InterPro" id="IPR051214">
    <property type="entry name" value="GH32_Enzymes"/>
</dbReference>
<evidence type="ECO:0000256" key="6">
    <source>
        <dbReference type="SAM" id="SignalP"/>
    </source>
</evidence>
<dbReference type="GO" id="GO:0004564">
    <property type="term" value="F:beta-fructofuranosidase activity"/>
    <property type="evidence" value="ECO:0007669"/>
    <property type="project" value="UniProtKB-EC"/>
</dbReference>
<comment type="caution">
    <text evidence="8">The sequence shown here is derived from an EMBL/GenBank/DDBJ whole genome shotgun (WGS) entry which is preliminary data.</text>
</comment>
<evidence type="ECO:0000313" key="9">
    <source>
        <dbReference type="Proteomes" id="UP000824204"/>
    </source>
</evidence>
<evidence type="ECO:0000256" key="5">
    <source>
        <dbReference type="ARBA" id="ARBA00023295"/>
    </source>
</evidence>
<protein>
    <recommendedName>
        <fullName evidence="3">beta-fructofuranosidase</fullName>
        <ecNumber evidence="3">3.2.1.26</ecNumber>
    </recommendedName>
</protein>
<dbReference type="EC" id="3.2.1.26" evidence="3"/>
<dbReference type="Gene3D" id="2.60.40.4270">
    <property type="entry name" value="Listeria-Bacteroides repeat domain"/>
    <property type="match status" value="1"/>
</dbReference>
<name>A0A9D1V6U7_9FIRM</name>
<feature type="domain" description="Glycosyl hydrolase family 32 N-terminal" evidence="7">
    <location>
        <begin position="157"/>
        <end position="430"/>
    </location>
</feature>
<dbReference type="GO" id="GO:0030313">
    <property type="term" value="C:cell envelope"/>
    <property type="evidence" value="ECO:0007669"/>
    <property type="project" value="UniProtKB-SubCell"/>
</dbReference>
<dbReference type="Pfam" id="PF00251">
    <property type="entry name" value="Glyco_hydro_32N"/>
    <property type="match status" value="1"/>
</dbReference>
<dbReference type="AlphaFoldDB" id="A0A9D1V6U7"/>
<dbReference type="Gene3D" id="2.115.10.20">
    <property type="entry name" value="Glycosyl hydrolase domain, family 43"/>
    <property type="match status" value="1"/>
</dbReference>
<dbReference type="InterPro" id="IPR001362">
    <property type="entry name" value="Glyco_hydro_32"/>
</dbReference>
<dbReference type="NCBIfam" id="TIGR02543">
    <property type="entry name" value="List_Bact_rpt"/>
    <property type="match status" value="1"/>
</dbReference>
<dbReference type="PANTHER" id="PTHR43101">
    <property type="entry name" value="BETA-FRUCTOSIDASE"/>
    <property type="match status" value="1"/>
</dbReference>
<proteinExistence type="inferred from homology"/>
<dbReference type="InterPro" id="IPR013378">
    <property type="entry name" value="InlB-like_B-rpt"/>
</dbReference>
<dbReference type="SMART" id="SM00640">
    <property type="entry name" value="Glyco_32"/>
    <property type="match status" value="1"/>
</dbReference>
<keyword evidence="4" id="KW-0378">Hydrolase</keyword>
<dbReference type="InterPro" id="IPR013148">
    <property type="entry name" value="Glyco_hydro_32_N"/>
</dbReference>
<dbReference type="InterPro" id="IPR042229">
    <property type="entry name" value="Listeria/Bacterioides_rpt_sf"/>
</dbReference>
<evidence type="ECO:0000256" key="4">
    <source>
        <dbReference type="ARBA" id="ARBA00022801"/>
    </source>
</evidence>
<evidence type="ECO:0000259" key="7">
    <source>
        <dbReference type="Pfam" id="PF00251"/>
    </source>
</evidence>
<dbReference type="EMBL" id="DXFX01000009">
    <property type="protein sequence ID" value="HIX07008.1"/>
    <property type="molecule type" value="Genomic_DNA"/>
</dbReference>
<evidence type="ECO:0000256" key="1">
    <source>
        <dbReference type="ARBA" id="ARBA00004196"/>
    </source>
</evidence>
<keyword evidence="6" id="KW-0732">Signal</keyword>
<dbReference type="CDD" id="cd08995">
    <property type="entry name" value="GH32_EcAec43-like"/>
    <property type="match status" value="1"/>
</dbReference>
<gene>
    <name evidence="8" type="ORF">H9741_00865</name>
</gene>
<dbReference type="PROSITE" id="PS51257">
    <property type="entry name" value="PROKAR_LIPOPROTEIN"/>
    <property type="match status" value="1"/>
</dbReference>
<dbReference type="SUPFAM" id="SSF75005">
    <property type="entry name" value="Arabinanase/levansucrase/invertase"/>
    <property type="match status" value="1"/>
</dbReference>
<feature type="signal peptide" evidence="6">
    <location>
        <begin position="1"/>
        <end position="23"/>
    </location>
</feature>
<comment type="similarity">
    <text evidence="2">Belongs to the glycosyl hydrolase 32 family.</text>
</comment>
<reference evidence="8" key="1">
    <citation type="journal article" date="2021" name="PeerJ">
        <title>Extensive microbial diversity within the chicken gut microbiome revealed by metagenomics and culture.</title>
        <authorList>
            <person name="Gilroy R."/>
            <person name="Ravi A."/>
            <person name="Getino M."/>
            <person name="Pursley I."/>
            <person name="Horton D.L."/>
            <person name="Alikhan N.F."/>
            <person name="Baker D."/>
            <person name="Gharbi K."/>
            <person name="Hall N."/>
            <person name="Watson M."/>
            <person name="Adriaenssens E.M."/>
            <person name="Foster-Nyarko E."/>
            <person name="Jarju S."/>
            <person name="Secka A."/>
            <person name="Antonio M."/>
            <person name="Oren A."/>
            <person name="Chaudhuri R.R."/>
            <person name="La Ragione R."/>
            <person name="Hildebrand F."/>
            <person name="Pallen M.J."/>
        </authorList>
    </citation>
    <scope>NUCLEOTIDE SEQUENCE</scope>
    <source>
        <strain evidence="8">811</strain>
    </source>
</reference>
<organism evidence="8 9">
    <name type="scientific">Candidatus Borkfalkia faecipullorum</name>
    <dbReference type="NCBI Taxonomy" id="2838510"/>
    <lineage>
        <taxon>Bacteria</taxon>
        <taxon>Bacillati</taxon>
        <taxon>Bacillota</taxon>
        <taxon>Clostridia</taxon>
        <taxon>Christensenellales</taxon>
        <taxon>Christensenellaceae</taxon>
        <taxon>Candidatus Borkfalkia</taxon>
    </lineage>
</organism>
<sequence>MIKKRMVLALALCLALIASLISGCVGTEQNPNAEYTVSFSYNYFTFDEVPARQTVKYGGKVTKPADPVREGYEFLGWFTDEDSTKEWDFGKDTVTGRLVLYAGWAADIRGEIVYPDDDKDFSSLTTPGSQEAAYEYKTFFLPEKDGTRQPYVGDLMPYYEDGVYYFYYLKDGGDSYNHSVYLVTTRDFLTYEEQQEPVLESSRSGGAQDNWIGTGSVVKVNGTYYFFYTGHNGSSTMEYQEKIMVARSDNLTSFEKVAGWEIVPDPDLGQKRDFRDPQAYYDESTGKIVLTVTASKSGVARVIKYTLNADLTGATYDGVIYTNQSGGFFNLECTDTFRIGDKWYLTYSAQDDTLWYAVADNRYGPYQPAKRIDGKLFYAAKHVEDGKNSYMVGWGRRSGSPSSTQEVSAWAGNVVVQKISVTESGDLLLEPLDCMEELFVNRRALLVKGTTAKVEAGEEIVYQDVFNCYERFMMQGDFTFSGEGSFGFAFDYNGSAEKYKMIRFRPDRNVVELVFNEGSTAITETALSLGAGRDYSFTYIQEGSVGVLYIRGACSLTVRLYGCSGKPIKLFAENNSVKFTALRQYTD</sequence>
<evidence type="ECO:0000256" key="3">
    <source>
        <dbReference type="ARBA" id="ARBA00012758"/>
    </source>
</evidence>
<dbReference type="PANTHER" id="PTHR43101:SF1">
    <property type="entry name" value="BETA-FRUCTOSIDASE"/>
    <property type="match status" value="1"/>
</dbReference>
<comment type="subcellular location">
    <subcellularLocation>
        <location evidence="1">Cell envelope</location>
    </subcellularLocation>
</comment>